<proteinExistence type="predicted"/>
<dbReference type="AlphaFoldDB" id="A0AAW3PDD9"/>
<name>A0AAW3PDD9_9BURK</name>
<sequence length="163" mass="17466">MLKHGLAVLLLASAALAAHAQSPAPATVAWEIQVVRDGQTIDTFQQRTTVGQTRTDTHRYPSAVPVGCGNAARVVPTERSRSVTVAPLTVDDAAHTVSLALDVQETLDDENATRSDPCLPTSPRQIVASHPGLSVGGDAWTDWTLVEQHPHLVYRVRAHIAQD</sequence>
<dbReference type="EMBL" id="LPJV01000038">
    <property type="protein sequence ID" value="KWF50922.1"/>
    <property type="molecule type" value="Genomic_DNA"/>
</dbReference>
<comment type="caution">
    <text evidence="2">The sequence shown here is derived from an EMBL/GenBank/DDBJ whole genome shotgun (WGS) entry which is preliminary data.</text>
</comment>
<evidence type="ECO:0000313" key="2">
    <source>
        <dbReference type="EMBL" id="KWF50922.1"/>
    </source>
</evidence>
<feature type="chain" id="PRO_5043329987" description="Lipoprotein" evidence="1">
    <location>
        <begin position="21"/>
        <end position="163"/>
    </location>
</feature>
<gene>
    <name evidence="2" type="ORF">WL88_20530</name>
</gene>
<feature type="signal peptide" evidence="1">
    <location>
        <begin position="1"/>
        <end position="20"/>
    </location>
</feature>
<evidence type="ECO:0008006" key="4">
    <source>
        <dbReference type="Google" id="ProtNLM"/>
    </source>
</evidence>
<accession>A0AAW3PDD9</accession>
<protein>
    <recommendedName>
        <fullName evidence="4">Lipoprotein</fullName>
    </recommendedName>
</protein>
<evidence type="ECO:0000313" key="3">
    <source>
        <dbReference type="Proteomes" id="UP000063236"/>
    </source>
</evidence>
<dbReference type="RefSeq" id="WP_059468584.1">
    <property type="nucleotide sequence ID" value="NZ_LOTC01000050.1"/>
</dbReference>
<evidence type="ECO:0000256" key="1">
    <source>
        <dbReference type="SAM" id="SignalP"/>
    </source>
</evidence>
<organism evidence="2 3">
    <name type="scientific">Burkholderia diffusa</name>
    <dbReference type="NCBI Taxonomy" id="488732"/>
    <lineage>
        <taxon>Bacteria</taxon>
        <taxon>Pseudomonadati</taxon>
        <taxon>Pseudomonadota</taxon>
        <taxon>Betaproteobacteria</taxon>
        <taxon>Burkholderiales</taxon>
        <taxon>Burkholderiaceae</taxon>
        <taxon>Burkholderia</taxon>
        <taxon>Burkholderia cepacia complex</taxon>
    </lineage>
</organism>
<keyword evidence="1" id="KW-0732">Signal</keyword>
<reference evidence="2 3" key="1">
    <citation type="submission" date="2015-11" db="EMBL/GenBank/DDBJ databases">
        <title>Expanding the genomic diversity of Burkholderia species for the development of highly accurate diagnostics.</title>
        <authorList>
            <person name="Sahl J."/>
            <person name="Keim P."/>
            <person name="Wagner D."/>
        </authorList>
    </citation>
    <scope>NUCLEOTIDE SEQUENCE [LARGE SCALE GENOMIC DNA]</scope>
    <source>
        <strain evidence="2 3">MSMB378WGS</strain>
    </source>
</reference>
<dbReference type="Proteomes" id="UP000063236">
    <property type="component" value="Unassembled WGS sequence"/>
</dbReference>